<reference evidence="1 2" key="2">
    <citation type="journal article" date="2019" name="G3 (Bethesda)">
        <title>Hybrid Assembly of the Genome of the Entomopathogenic Nematode Steinernema carpocapsae Identifies the X-Chromosome.</title>
        <authorList>
            <person name="Serra L."/>
            <person name="Macchietto M."/>
            <person name="Macias-Munoz A."/>
            <person name="McGill C.J."/>
            <person name="Rodriguez I.M."/>
            <person name="Rodriguez B."/>
            <person name="Murad R."/>
            <person name="Mortazavi A."/>
        </authorList>
    </citation>
    <scope>NUCLEOTIDE SEQUENCE [LARGE SCALE GENOMIC DNA]</scope>
    <source>
        <strain evidence="1 2">ALL</strain>
    </source>
</reference>
<dbReference type="Proteomes" id="UP000298663">
    <property type="component" value="Unassembled WGS sequence"/>
</dbReference>
<name>A0A4U5MIU9_STECR</name>
<reference evidence="1 2" key="1">
    <citation type="journal article" date="2015" name="Genome Biol.">
        <title>Comparative genomics of Steinernema reveals deeply conserved gene regulatory networks.</title>
        <authorList>
            <person name="Dillman A.R."/>
            <person name="Macchietto M."/>
            <person name="Porter C.F."/>
            <person name="Rogers A."/>
            <person name="Williams B."/>
            <person name="Antoshechkin I."/>
            <person name="Lee M.M."/>
            <person name="Goodwin Z."/>
            <person name="Lu X."/>
            <person name="Lewis E.E."/>
            <person name="Goodrich-Blair H."/>
            <person name="Stock S.P."/>
            <person name="Adams B.J."/>
            <person name="Sternberg P.W."/>
            <person name="Mortazavi A."/>
        </authorList>
    </citation>
    <scope>NUCLEOTIDE SEQUENCE [LARGE SCALE GENOMIC DNA]</scope>
    <source>
        <strain evidence="1 2">ALL</strain>
    </source>
</reference>
<accession>A0A4U5MIU9</accession>
<proteinExistence type="predicted"/>
<dbReference type="EMBL" id="AZBU02000007">
    <property type="protein sequence ID" value="TKR69162.1"/>
    <property type="molecule type" value="Genomic_DNA"/>
</dbReference>
<comment type="caution">
    <text evidence="1">The sequence shown here is derived from an EMBL/GenBank/DDBJ whole genome shotgun (WGS) entry which is preliminary data.</text>
</comment>
<gene>
    <name evidence="1" type="ORF">L596_021351</name>
</gene>
<evidence type="ECO:0000313" key="1">
    <source>
        <dbReference type="EMBL" id="TKR69162.1"/>
    </source>
</evidence>
<organism evidence="1 2">
    <name type="scientific">Steinernema carpocapsae</name>
    <name type="common">Entomopathogenic nematode</name>
    <dbReference type="NCBI Taxonomy" id="34508"/>
    <lineage>
        <taxon>Eukaryota</taxon>
        <taxon>Metazoa</taxon>
        <taxon>Ecdysozoa</taxon>
        <taxon>Nematoda</taxon>
        <taxon>Chromadorea</taxon>
        <taxon>Rhabditida</taxon>
        <taxon>Tylenchina</taxon>
        <taxon>Panagrolaimomorpha</taxon>
        <taxon>Strongyloidoidea</taxon>
        <taxon>Steinernematidae</taxon>
        <taxon>Steinernema</taxon>
    </lineage>
</organism>
<protein>
    <submittedName>
        <fullName evidence="1">Uncharacterized protein</fullName>
    </submittedName>
</protein>
<keyword evidence="2" id="KW-1185">Reference proteome</keyword>
<evidence type="ECO:0000313" key="2">
    <source>
        <dbReference type="Proteomes" id="UP000298663"/>
    </source>
</evidence>
<dbReference type="AlphaFoldDB" id="A0A4U5MIU9"/>
<sequence>MDKPPPPFNPVYMFGRDLAALLRSEDQNNLSQTTPFMKGAVDEFRNMEKLFMCHVFFDNQGKMSYIMRAEKAYHGPTITFETFARVKNKDFIRFCLMTFTPVNAAMPLFFATPIPVSDEFMLSTFLPQVFCRLGQDSELKIAHLGEKEAEIFKLMDVHGGQLHTEFLGPCSEEFLAQNFVIRLSLDQGVVDFEDQADSYQPPRIRQQARRAYD</sequence>